<protein>
    <submittedName>
        <fullName evidence="1">Uncharacterized protein</fullName>
    </submittedName>
</protein>
<dbReference type="Proteomes" id="UP000499080">
    <property type="component" value="Unassembled WGS sequence"/>
</dbReference>
<sequence length="94" mass="10829">MCTTTNFQTRITENLQSNRHLNWQRTLRASAKPTGGRWVYDDQFPDKNHGESSIKSTPELATHTSSFKQNQLVEVMCTTTSFQTRVNLFIKAHI</sequence>
<accession>A0A4Y2JRL1</accession>
<dbReference type="AlphaFoldDB" id="A0A4Y2JRL1"/>
<reference evidence="1 2" key="1">
    <citation type="journal article" date="2019" name="Sci. Rep.">
        <title>Orb-weaving spider Araneus ventricosus genome elucidates the spidroin gene catalogue.</title>
        <authorList>
            <person name="Kono N."/>
            <person name="Nakamura H."/>
            <person name="Ohtoshi R."/>
            <person name="Moran D.A.P."/>
            <person name="Shinohara A."/>
            <person name="Yoshida Y."/>
            <person name="Fujiwara M."/>
            <person name="Mori M."/>
            <person name="Tomita M."/>
            <person name="Arakawa K."/>
        </authorList>
    </citation>
    <scope>NUCLEOTIDE SEQUENCE [LARGE SCALE GENOMIC DNA]</scope>
</reference>
<evidence type="ECO:0000313" key="2">
    <source>
        <dbReference type="Proteomes" id="UP000499080"/>
    </source>
</evidence>
<comment type="caution">
    <text evidence="1">The sequence shown here is derived from an EMBL/GenBank/DDBJ whole genome shotgun (WGS) entry which is preliminary data.</text>
</comment>
<dbReference type="EMBL" id="BGPR01003751">
    <property type="protein sequence ID" value="GBM91982.1"/>
    <property type="molecule type" value="Genomic_DNA"/>
</dbReference>
<gene>
    <name evidence="1" type="ORF">AVEN_136562_1</name>
</gene>
<proteinExistence type="predicted"/>
<name>A0A4Y2JRL1_ARAVE</name>
<keyword evidence="2" id="KW-1185">Reference proteome</keyword>
<organism evidence="1 2">
    <name type="scientific">Araneus ventricosus</name>
    <name type="common">Orbweaver spider</name>
    <name type="synonym">Epeira ventricosa</name>
    <dbReference type="NCBI Taxonomy" id="182803"/>
    <lineage>
        <taxon>Eukaryota</taxon>
        <taxon>Metazoa</taxon>
        <taxon>Ecdysozoa</taxon>
        <taxon>Arthropoda</taxon>
        <taxon>Chelicerata</taxon>
        <taxon>Arachnida</taxon>
        <taxon>Araneae</taxon>
        <taxon>Araneomorphae</taxon>
        <taxon>Entelegynae</taxon>
        <taxon>Araneoidea</taxon>
        <taxon>Araneidae</taxon>
        <taxon>Araneus</taxon>
    </lineage>
</organism>
<evidence type="ECO:0000313" key="1">
    <source>
        <dbReference type="EMBL" id="GBM91982.1"/>
    </source>
</evidence>